<evidence type="ECO:0000256" key="1">
    <source>
        <dbReference type="SAM" id="Phobius"/>
    </source>
</evidence>
<name>A0A3B0SKE9_9ZZZZ</name>
<gene>
    <name evidence="2" type="ORF">MNBD_ALPHA02-1496</name>
</gene>
<protein>
    <submittedName>
        <fullName evidence="2">Uncharacterized protein</fullName>
    </submittedName>
</protein>
<organism evidence="2">
    <name type="scientific">hydrothermal vent metagenome</name>
    <dbReference type="NCBI Taxonomy" id="652676"/>
    <lineage>
        <taxon>unclassified sequences</taxon>
        <taxon>metagenomes</taxon>
        <taxon>ecological metagenomes</taxon>
    </lineage>
</organism>
<reference evidence="2" key="1">
    <citation type="submission" date="2018-06" db="EMBL/GenBank/DDBJ databases">
        <authorList>
            <person name="Zhirakovskaya E."/>
        </authorList>
    </citation>
    <scope>NUCLEOTIDE SEQUENCE</scope>
</reference>
<dbReference type="AlphaFoldDB" id="A0A3B0SKE9"/>
<sequence>MSKILESLPMTIVAGIVLTIIMVFATNKLDEMNQSGVEKAVSDIQKKMN</sequence>
<proteinExistence type="predicted"/>
<keyword evidence="1" id="KW-0472">Membrane</keyword>
<dbReference type="EMBL" id="UOED01000111">
    <property type="protein sequence ID" value="VAV96833.1"/>
    <property type="molecule type" value="Genomic_DNA"/>
</dbReference>
<keyword evidence="1" id="KW-0812">Transmembrane</keyword>
<keyword evidence="1" id="KW-1133">Transmembrane helix</keyword>
<feature type="transmembrane region" description="Helical" evidence="1">
    <location>
        <begin position="7"/>
        <end position="25"/>
    </location>
</feature>
<accession>A0A3B0SKE9</accession>
<evidence type="ECO:0000313" key="2">
    <source>
        <dbReference type="EMBL" id="VAV96833.1"/>
    </source>
</evidence>